<feature type="domain" description="Methyltransferase type 11" evidence="4">
    <location>
        <begin position="151"/>
        <end position="237"/>
    </location>
</feature>
<dbReference type="AlphaFoldDB" id="A0A061R3N8"/>
<keyword evidence="3" id="KW-0472">Membrane</keyword>
<accession>A0A061R3N8</accession>
<evidence type="ECO:0000313" key="5">
    <source>
        <dbReference type="EMBL" id="JAC66583.1"/>
    </source>
</evidence>
<proteinExistence type="predicted"/>
<dbReference type="Gene3D" id="3.40.50.150">
    <property type="entry name" value="Vaccinia Virus protein VP39"/>
    <property type="match status" value="1"/>
</dbReference>
<dbReference type="EMBL" id="GBEZ01020051">
    <property type="protein sequence ID" value="JAC66583.1"/>
    <property type="molecule type" value="Transcribed_RNA"/>
</dbReference>
<protein>
    <submittedName>
        <fullName evidence="5">Methyltransferase</fullName>
    </submittedName>
</protein>
<evidence type="ECO:0000256" key="1">
    <source>
        <dbReference type="SAM" id="Coils"/>
    </source>
</evidence>
<dbReference type="InterPro" id="IPR013216">
    <property type="entry name" value="Methyltransf_11"/>
</dbReference>
<dbReference type="SUPFAM" id="SSF53335">
    <property type="entry name" value="S-adenosyl-L-methionine-dependent methyltransferases"/>
    <property type="match status" value="1"/>
</dbReference>
<feature type="coiled-coil region" evidence="1">
    <location>
        <begin position="36"/>
        <end position="70"/>
    </location>
</feature>
<gene>
    <name evidence="5" type="ORF">TSPGSL018_13280</name>
    <name evidence="6" type="ORF">TSPGSL018_7427</name>
</gene>
<dbReference type="CDD" id="cd02440">
    <property type="entry name" value="AdoMet_MTases"/>
    <property type="match status" value="1"/>
</dbReference>
<evidence type="ECO:0000256" key="2">
    <source>
        <dbReference type="SAM" id="MobiDB-lite"/>
    </source>
</evidence>
<evidence type="ECO:0000313" key="6">
    <source>
        <dbReference type="EMBL" id="JAC81655.1"/>
    </source>
</evidence>
<feature type="region of interest" description="Disordered" evidence="2">
    <location>
        <begin position="72"/>
        <end position="111"/>
    </location>
</feature>
<keyword evidence="5" id="KW-0489">Methyltransferase</keyword>
<keyword evidence="5" id="KW-0808">Transferase</keyword>
<dbReference type="GO" id="GO:0008757">
    <property type="term" value="F:S-adenosylmethionine-dependent methyltransferase activity"/>
    <property type="evidence" value="ECO:0007669"/>
    <property type="project" value="InterPro"/>
</dbReference>
<keyword evidence="3" id="KW-0812">Transmembrane</keyword>
<dbReference type="EMBL" id="GBEZ01003488">
    <property type="protein sequence ID" value="JAC81655.1"/>
    <property type="molecule type" value="Transcribed_RNA"/>
</dbReference>
<name>A0A061R3N8_9CHLO</name>
<keyword evidence="1" id="KW-0175">Coiled coil</keyword>
<evidence type="ECO:0000259" key="4">
    <source>
        <dbReference type="Pfam" id="PF08241"/>
    </source>
</evidence>
<organism evidence="5">
    <name type="scientific">Tetraselmis sp. GSL018</name>
    <dbReference type="NCBI Taxonomy" id="582737"/>
    <lineage>
        <taxon>Eukaryota</taxon>
        <taxon>Viridiplantae</taxon>
        <taxon>Chlorophyta</taxon>
        <taxon>core chlorophytes</taxon>
        <taxon>Chlorodendrophyceae</taxon>
        <taxon>Chlorodendrales</taxon>
        <taxon>Chlorodendraceae</taxon>
        <taxon>Tetraselmis</taxon>
    </lineage>
</organism>
<sequence length="324" mass="37218">MRSKSTVVFAIGVSVCILVVYHRLSSFQVGNSGSQLDTLRHQVNDLYERVANIQRRHDDALRTIEEQRQQLASSQIVRPLEQHSPSAKMDGFRREQNPSKSKAHGNDLHSEEDRSALEGIYEIYHSQRGETCTGCAYVKPILDAIDFHSVLDAGAANCKVTRAFLEAGKTVKAIELSNYILKKFCGDLIEDGTAHNLALHELDIFHEDQFDFVFCADVLEHVPEANIHETLKQFVRVGSRYFFFVIHDAPAQKDKKSLTRESQYKIHETVKPRTWWLEQFEQHNLHEDSHFRLGFMKSAKSAQGLPRELLTEKQMSRMYFLSLK</sequence>
<dbReference type="GO" id="GO:0032259">
    <property type="term" value="P:methylation"/>
    <property type="evidence" value="ECO:0007669"/>
    <property type="project" value="UniProtKB-KW"/>
</dbReference>
<feature type="transmembrane region" description="Helical" evidence="3">
    <location>
        <begin position="7"/>
        <end position="24"/>
    </location>
</feature>
<evidence type="ECO:0000256" key="3">
    <source>
        <dbReference type="SAM" id="Phobius"/>
    </source>
</evidence>
<dbReference type="Pfam" id="PF08241">
    <property type="entry name" value="Methyltransf_11"/>
    <property type="match status" value="1"/>
</dbReference>
<reference evidence="5" key="1">
    <citation type="submission" date="2014-05" db="EMBL/GenBank/DDBJ databases">
        <title>The transcriptome of the halophilic microalga Tetraselmis sp. GSL018 isolated from the Great Salt Lake, Utah.</title>
        <authorList>
            <person name="Jinkerson R.E."/>
            <person name="D'Adamo S."/>
            <person name="Posewitz M.C."/>
        </authorList>
    </citation>
    <scope>NUCLEOTIDE SEQUENCE</scope>
    <source>
        <strain evidence="5">GSL018</strain>
    </source>
</reference>
<dbReference type="InterPro" id="IPR029063">
    <property type="entry name" value="SAM-dependent_MTases_sf"/>
</dbReference>
<keyword evidence="3" id="KW-1133">Transmembrane helix</keyword>